<keyword evidence="2" id="KW-0472">Membrane</keyword>
<proteinExistence type="predicted"/>
<evidence type="ECO:0000256" key="2">
    <source>
        <dbReference type="SAM" id="Phobius"/>
    </source>
</evidence>
<keyword evidence="2" id="KW-0812">Transmembrane</keyword>
<keyword evidence="1" id="KW-0732">Signal</keyword>
<dbReference type="InterPro" id="IPR036514">
    <property type="entry name" value="SGNH_hydro_sf"/>
</dbReference>
<keyword evidence="2" id="KW-1133">Transmembrane helix</keyword>
<protein>
    <submittedName>
        <fullName evidence="3">Uncharacterized protein</fullName>
    </submittedName>
</protein>
<sequence length="218" mass="24678">MIKHVYGYAELALIPPYLKPGIHNYANGVNFASGGDGALVQSHQGAVVDHKTQLNYFKKVEKQLRHKLGARKAKELISQSVYLFSVGSNDYLSPLKSNSGFYDKYANEEFVGMVLGSYFEEVNSLAKLHDRELSKTLQAIQSQLKGFIYSRHDFYTCFSETMEDPSKYGKSYSLYFSVVPFLSFVLLVKSYPALVFLFYDPFVKVSKKPRLHVAGPIQ</sequence>
<dbReference type="GO" id="GO:0016298">
    <property type="term" value="F:lipase activity"/>
    <property type="evidence" value="ECO:0007669"/>
    <property type="project" value="TreeGrafter"/>
</dbReference>
<comment type="caution">
    <text evidence="3">The sequence shown here is derived from an EMBL/GenBank/DDBJ whole genome shotgun (WGS) entry which is preliminary data.</text>
</comment>
<evidence type="ECO:0000313" key="4">
    <source>
        <dbReference type="Proteomes" id="UP001187192"/>
    </source>
</evidence>
<gene>
    <name evidence="3" type="ORF">TIFTF001_006327</name>
</gene>
<dbReference type="Gene3D" id="3.40.50.1110">
    <property type="entry name" value="SGNH hydrolase"/>
    <property type="match status" value="1"/>
</dbReference>
<dbReference type="EMBL" id="BTGU01000006">
    <property type="protein sequence ID" value="GMN36813.1"/>
    <property type="molecule type" value="Genomic_DNA"/>
</dbReference>
<dbReference type="Proteomes" id="UP001187192">
    <property type="component" value="Unassembled WGS sequence"/>
</dbReference>
<organism evidence="3 4">
    <name type="scientific">Ficus carica</name>
    <name type="common">Common fig</name>
    <dbReference type="NCBI Taxonomy" id="3494"/>
    <lineage>
        <taxon>Eukaryota</taxon>
        <taxon>Viridiplantae</taxon>
        <taxon>Streptophyta</taxon>
        <taxon>Embryophyta</taxon>
        <taxon>Tracheophyta</taxon>
        <taxon>Spermatophyta</taxon>
        <taxon>Magnoliopsida</taxon>
        <taxon>eudicotyledons</taxon>
        <taxon>Gunneridae</taxon>
        <taxon>Pentapetalae</taxon>
        <taxon>rosids</taxon>
        <taxon>fabids</taxon>
        <taxon>Rosales</taxon>
        <taxon>Moraceae</taxon>
        <taxon>Ficeae</taxon>
        <taxon>Ficus</taxon>
    </lineage>
</organism>
<feature type="transmembrane region" description="Helical" evidence="2">
    <location>
        <begin position="174"/>
        <end position="199"/>
    </location>
</feature>
<dbReference type="AlphaFoldDB" id="A0AA87ZIK6"/>
<dbReference type="Gramene" id="FCD_00005719-RA">
    <property type="protein sequence ID" value="FCD_00005719-RA:cds"/>
    <property type="gene ID" value="FCD_00005719"/>
</dbReference>
<dbReference type="InterPro" id="IPR044552">
    <property type="entry name" value="GLIP1-5/GLL25"/>
</dbReference>
<dbReference type="PANTHER" id="PTHR45966">
    <property type="entry name" value="GDSL-LIKE LIPASE/ACYLHYDROLASE"/>
    <property type="match status" value="1"/>
</dbReference>
<reference evidence="3" key="1">
    <citation type="submission" date="2023-07" db="EMBL/GenBank/DDBJ databases">
        <title>draft genome sequence of fig (Ficus carica).</title>
        <authorList>
            <person name="Takahashi T."/>
            <person name="Nishimura K."/>
        </authorList>
    </citation>
    <scope>NUCLEOTIDE SEQUENCE</scope>
</reference>
<accession>A0AA87ZIK6</accession>
<evidence type="ECO:0000256" key="1">
    <source>
        <dbReference type="ARBA" id="ARBA00022729"/>
    </source>
</evidence>
<name>A0AA87ZIK6_FICCA</name>
<dbReference type="PANTHER" id="PTHR45966:SF1">
    <property type="entry name" value="GDSL ESTERASE_LIPASE 1-RELATED"/>
    <property type="match status" value="1"/>
</dbReference>
<evidence type="ECO:0000313" key="3">
    <source>
        <dbReference type="EMBL" id="GMN36813.1"/>
    </source>
</evidence>
<keyword evidence="4" id="KW-1185">Reference proteome</keyword>